<dbReference type="GO" id="GO:0016810">
    <property type="term" value="F:hydrolase activity, acting on carbon-nitrogen (but not peptide) bonds"/>
    <property type="evidence" value="ECO:0007669"/>
    <property type="project" value="InterPro"/>
</dbReference>
<keyword evidence="3" id="KW-1185">Reference proteome</keyword>
<dbReference type="InterPro" id="IPR011059">
    <property type="entry name" value="Metal-dep_hydrolase_composite"/>
</dbReference>
<reference evidence="2 3" key="1">
    <citation type="submission" date="2019-03" db="EMBL/GenBank/DDBJ databases">
        <title>Genomic Encyclopedia of Archaeal and Bacterial Type Strains, Phase II (KMG-II): from individual species to whole genera.</title>
        <authorList>
            <person name="Goeker M."/>
        </authorList>
    </citation>
    <scope>NUCLEOTIDE SEQUENCE [LARGE SCALE GENOMIC DNA]</scope>
    <source>
        <strain evidence="2 3">DSM 26433</strain>
    </source>
</reference>
<dbReference type="SUPFAM" id="SSF51338">
    <property type="entry name" value="Composite domain of metallo-dependent hydrolases"/>
    <property type="match status" value="1"/>
</dbReference>
<dbReference type="GO" id="GO:0019700">
    <property type="term" value="P:organic phosphonate catabolic process"/>
    <property type="evidence" value="ECO:0007669"/>
    <property type="project" value="InterPro"/>
</dbReference>
<dbReference type="Gene3D" id="3.20.20.140">
    <property type="entry name" value="Metal-dependent hydrolases"/>
    <property type="match status" value="1"/>
</dbReference>
<evidence type="ECO:0000313" key="2">
    <source>
        <dbReference type="EMBL" id="TCL08271.1"/>
    </source>
</evidence>
<dbReference type="PANTHER" id="PTHR43135">
    <property type="entry name" value="ALPHA-D-RIBOSE 1-METHYLPHOSPHONATE 5-TRIPHOSPHATE DIPHOSPHATASE"/>
    <property type="match status" value="1"/>
</dbReference>
<dbReference type="InterPro" id="IPR032466">
    <property type="entry name" value="Metal_Hydrolase"/>
</dbReference>
<dbReference type="InterPro" id="IPR051781">
    <property type="entry name" value="Metallo-dep_Hydrolase"/>
</dbReference>
<dbReference type="SUPFAM" id="SSF51556">
    <property type="entry name" value="Metallo-dependent hydrolases"/>
    <property type="match status" value="1"/>
</dbReference>
<evidence type="ECO:0000313" key="3">
    <source>
        <dbReference type="Proteomes" id="UP000295673"/>
    </source>
</evidence>
<proteinExistence type="predicted"/>
<dbReference type="PIRSF" id="PIRSF038971">
    <property type="entry name" value="PhnM"/>
    <property type="match status" value="1"/>
</dbReference>
<dbReference type="RefSeq" id="WP_132858412.1">
    <property type="nucleotide sequence ID" value="NZ_SMGR01000001.1"/>
</dbReference>
<dbReference type="Proteomes" id="UP000295673">
    <property type="component" value="Unassembled WGS sequence"/>
</dbReference>
<dbReference type="AlphaFoldDB" id="A0A4R1NKT1"/>
<dbReference type="InterPro" id="IPR012696">
    <property type="entry name" value="PhnM"/>
</dbReference>
<comment type="caution">
    <text evidence="2">The sequence shown here is derived from an EMBL/GenBank/DDBJ whole genome shotgun (WGS) entry which is preliminary data.</text>
</comment>
<dbReference type="Pfam" id="PF07969">
    <property type="entry name" value="Amidohydro_3"/>
    <property type="match status" value="1"/>
</dbReference>
<name>A0A4R1NKT1_9RHOB</name>
<evidence type="ECO:0000259" key="1">
    <source>
        <dbReference type="Pfam" id="PF07969"/>
    </source>
</evidence>
<organism evidence="2 3">
    <name type="scientific">Shimia isoporae</name>
    <dbReference type="NCBI Taxonomy" id="647720"/>
    <lineage>
        <taxon>Bacteria</taxon>
        <taxon>Pseudomonadati</taxon>
        <taxon>Pseudomonadota</taxon>
        <taxon>Alphaproteobacteria</taxon>
        <taxon>Rhodobacterales</taxon>
        <taxon>Roseobacteraceae</taxon>
    </lineage>
</organism>
<dbReference type="Gene3D" id="2.30.40.10">
    <property type="entry name" value="Urease, subunit C, domain 1"/>
    <property type="match status" value="1"/>
</dbReference>
<dbReference type="EMBL" id="SMGR01000001">
    <property type="protein sequence ID" value="TCL08271.1"/>
    <property type="molecule type" value="Genomic_DNA"/>
</dbReference>
<gene>
    <name evidence="2" type="ORF">BXY66_0306</name>
</gene>
<accession>A0A4R1NKT1</accession>
<protein>
    <submittedName>
        <fullName evidence="2">Alpha-D-ribose 1-methylphosphonate 5-triphosphate diphosphatase</fullName>
    </submittedName>
</protein>
<dbReference type="OrthoDB" id="9785413at2"/>
<feature type="domain" description="Amidohydrolase 3" evidence="1">
    <location>
        <begin position="223"/>
        <end position="395"/>
    </location>
</feature>
<dbReference type="PANTHER" id="PTHR43135:SF3">
    <property type="entry name" value="ALPHA-D-RIBOSE 1-METHYLPHOSPHONATE 5-TRIPHOSPHATE DIPHOSPHATASE"/>
    <property type="match status" value="1"/>
</dbReference>
<sequence length="416" mass="44937">MTVTYEGAQVYLRNEVVETTVTVSDGKIVEIGGGVRGTRIDARGLILAPALIDVHGDAFERQLMPRPGVFFPTETAVIDTDRQLAANGIATAYHAITLGWEPGLRDVARGRELMQAMLDLAPRLTVENRVQLRWETFASEALEVIDWALQAPLTPSVAFNDHTSMTMRAYDVPIQERGFELSPDFSIASLDDERMKKRTASKAHRAGLTEGTYIALLAQVWERRSDVPAMIAQVAAKARTVGAPMLSHDDTRAETRSFFRDLGATVAEFPMVLEAAEAARANGDTIIFGAPNATRGGSHIGSLGAGDMVEAGLCDALASDYFYPAMLAAVHKLDQEKRADRLTLWSLVSAGPAKAMGLSDRGEIAVGKRADLVLVDWPDGHAPAIQGTWVGGRAAYRGVPSLQTAKTAQKILETQI</sequence>
<dbReference type="InterPro" id="IPR013108">
    <property type="entry name" value="Amidohydro_3"/>
</dbReference>